<keyword evidence="3" id="KW-1185">Reference proteome</keyword>
<feature type="coiled-coil region" evidence="1">
    <location>
        <begin position="318"/>
        <end position="345"/>
    </location>
</feature>
<accession>A0A6P5NXC7</accession>
<evidence type="ECO:0000313" key="3">
    <source>
        <dbReference type="Proteomes" id="UP000515126"/>
    </source>
</evidence>
<dbReference type="Proteomes" id="UP000515126">
    <property type="component" value="Chromosome 18"/>
</dbReference>
<dbReference type="RefSeq" id="XP_021006797.1">
    <property type="nucleotide sequence ID" value="XM_021151138.2"/>
</dbReference>
<dbReference type="AlphaFoldDB" id="A0A6P5NXC7"/>
<evidence type="ECO:0000256" key="2">
    <source>
        <dbReference type="SAM" id="MobiDB-lite"/>
    </source>
</evidence>
<feature type="region of interest" description="Disordered" evidence="2">
    <location>
        <begin position="411"/>
        <end position="446"/>
    </location>
</feature>
<evidence type="ECO:0000256" key="1">
    <source>
        <dbReference type="SAM" id="Coils"/>
    </source>
</evidence>
<evidence type="ECO:0000313" key="4">
    <source>
        <dbReference type="RefSeq" id="XP_021006797.1"/>
    </source>
</evidence>
<protein>
    <submittedName>
        <fullName evidence="4">Uncharacterized protein LOC110285148</fullName>
    </submittedName>
</protein>
<reference evidence="4" key="1">
    <citation type="submission" date="2025-08" db="UniProtKB">
        <authorList>
            <consortium name="RefSeq"/>
        </authorList>
    </citation>
    <scope>IDENTIFICATION</scope>
</reference>
<dbReference type="PANTHER" id="PTHR40710:SF1">
    <property type="entry name" value="RIKEN CDNA E230025N22 GENE"/>
    <property type="match status" value="1"/>
</dbReference>
<organism evidence="3 4">
    <name type="scientific">Mus caroli</name>
    <name type="common">Ryukyu mouse</name>
    <name type="synonym">Ricefield mouse</name>
    <dbReference type="NCBI Taxonomy" id="10089"/>
    <lineage>
        <taxon>Eukaryota</taxon>
        <taxon>Metazoa</taxon>
        <taxon>Chordata</taxon>
        <taxon>Craniata</taxon>
        <taxon>Vertebrata</taxon>
        <taxon>Euteleostomi</taxon>
        <taxon>Mammalia</taxon>
        <taxon>Eutheria</taxon>
        <taxon>Euarchontoglires</taxon>
        <taxon>Glires</taxon>
        <taxon>Rodentia</taxon>
        <taxon>Myomorpha</taxon>
        <taxon>Muroidea</taxon>
        <taxon>Muridae</taxon>
        <taxon>Murinae</taxon>
        <taxon>Mus</taxon>
        <taxon>Mus</taxon>
    </lineage>
</organism>
<sequence>MLASVGQGYNTTLLLQGQETEAPRFVPQRLLHSTDYERLCSASPYFRVVKDASEVEVSDAQAASEMYLKAAGGEGRDCPLLQVLAGAAAGEEVEGSLPWIISWLLEANSYRGVLLRLDPRGSSLSLLQNALLGASRKRMQVNDVKPTLWNAVEEMRARRATLKMLRLGLLGDALTDSGLNQLGRALWELQVVKAWGPRSHTHKGARDETVRLLEPQVKGEPLNYCKQGRHSAHLSEAGRRGFLGSGLRLKHPLGHCEEQAHQVPDVALQFSLAQARRQRLREEHQMRIQEELKHLEHRKEVACEQIKGTVAEEACMGRESQRKEQAVLKLQVEALQAERDVAEQDLVVLYDLYVQATRARTCHLLQVFQAWQRMWEEKAMVTEHHYRSLLAGILQGSIDLALKNQQLQAQNQQLEQSADRASRAGVLPGETSDPQHSRATFLCPHS</sequence>
<name>A0A6P5NXC7_MUSCR</name>
<gene>
    <name evidence="4" type="primary">LOC110285148</name>
</gene>
<keyword evidence="1" id="KW-0175">Coiled coil</keyword>
<dbReference type="GeneID" id="110285148"/>
<dbReference type="PANTHER" id="PTHR40710">
    <property type="entry name" value="RIKEN CDNA E230025N22 GENE"/>
    <property type="match status" value="1"/>
</dbReference>
<dbReference type="KEGG" id="mcal:110285148"/>
<proteinExistence type="predicted"/>